<comment type="caution">
    <text evidence="1">The sequence shown here is derived from an EMBL/GenBank/DDBJ whole genome shotgun (WGS) entry which is preliminary data.</text>
</comment>
<dbReference type="AlphaFoldDB" id="A0A939EHR5"/>
<gene>
    <name evidence="1" type="ORF">JF539_16560</name>
</gene>
<evidence type="ECO:0000313" key="2">
    <source>
        <dbReference type="Proteomes" id="UP000664096"/>
    </source>
</evidence>
<dbReference type="EMBL" id="JAEKJZ010000003">
    <property type="protein sequence ID" value="MBN9671965.1"/>
    <property type="molecule type" value="Genomic_DNA"/>
</dbReference>
<sequence>MVVNTAITTEEADDLSNVSLGAYPRLGDVLTIVDRLSTYLFEGGFVPIVRAHSHAAIPLKLGGEILKNLFDEDV</sequence>
<reference evidence="1" key="1">
    <citation type="submission" date="2020-12" db="EMBL/GenBank/DDBJ databases">
        <title>Oil enriched cultivation method for isolating marine PHA-producing bacteria.</title>
        <authorList>
            <person name="Zheng W."/>
            <person name="Yu S."/>
            <person name="Huang Y."/>
        </authorList>
    </citation>
    <scope>NUCLEOTIDE SEQUENCE</scope>
    <source>
        <strain evidence="1">SY-2-12</strain>
    </source>
</reference>
<protein>
    <submittedName>
        <fullName evidence="1">Uncharacterized protein</fullName>
    </submittedName>
</protein>
<dbReference type="Proteomes" id="UP000664096">
    <property type="component" value="Unassembled WGS sequence"/>
</dbReference>
<organism evidence="1 2">
    <name type="scientific">Roseibium aggregatum</name>
    <dbReference type="NCBI Taxonomy" id="187304"/>
    <lineage>
        <taxon>Bacteria</taxon>
        <taxon>Pseudomonadati</taxon>
        <taxon>Pseudomonadota</taxon>
        <taxon>Alphaproteobacteria</taxon>
        <taxon>Hyphomicrobiales</taxon>
        <taxon>Stappiaceae</taxon>
        <taxon>Roseibium</taxon>
    </lineage>
</organism>
<proteinExistence type="predicted"/>
<evidence type="ECO:0000313" key="1">
    <source>
        <dbReference type="EMBL" id="MBN9671965.1"/>
    </source>
</evidence>
<name>A0A939EHR5_9HYPH</name>
<dbReference type="RefSeq" id="WP_207141808.1">
    <property type="nucleotide sequence ID" value="NZ_JAEKJZ010000003.1"/>
</dbReference>
<accession>A0A939EHR5</accession>